<feature type="compositionally biased region" description="Pro residues" evidence="1">
    <location>
        <begin position="1"/>
        <end position="23"/>
    </location>
</feature>
<protein>
    <recommendedName>
        <fullName evidence="3">Alpha-(1-&gt;3)-arabinofuranosyltransferase N-terminal GT-C domain-containing protein</fullName>
    </recommendedName>
</protein>
<dbReference type="Proteomes" id="UP000003963">
    <property type="component" value="Unassembled WGS sequence"/>
</dbReference>
<keyword evidence="2" id="KW-1133">Transmembrane helix</keyword>
<feature type="transmembrane region" description="Helical" evidence="2">
    <location>
        <begin position="31"/>
        <end position="49"/>
    </location>
</feature>
<feature type="region of interest" description="Disordered" evidence="1">
    <location>
        <begin position="1"/>
        <end position="25"/>
    </location>
</feature>
<feature type="transmembrane region" description="Helical" evidence="2">
    <location>
        <begin position="301"/>
        <end position="325"/>
    </location>
</feature>
<dbReference type="Pfam" id="PF11847">
    <property type="entry name" value="GT-C_AftD"/>
    <property type="match status" value="1"/>
</dbReference>
<evidence type="ECO:0000313" key="5">
    <source>
        <dbReference type="Proteomes" id="UP000003963"/>
    </source>
</evidence>
<dbReference type="AlphaFoldDB" id="D9WUL5"/>
<accession>D9WUL5</accession>
<sequence>MTQVVPSPPQVRTPAAPPPPAPGERPRGRRWLFGFWAAVLVAFLAPSPGKMSFDTKLPVVLDPFGFLADLGSLWHDRAGFGGIADQYVGYAFPMLPYYALTHLLHIPVWFAERLWMSLIVTVAFWGALRLAERLHIGSPATRLLGAAGYALWPVFTIVVGSTSAAALPGALLPWVVLPLTNPASLPRIAAARSALLVPCMGGVNAASTLASLLPVALYLLSRPAGRRRWALLGWWIPGVLLATLWWVVPLLLLGVYGENFLPYIEQADTTTATMAATETLRGAGNWVAYLHFGEAWLPGGWTVAASVVAVLGSGLAAALGLAGLARRDLPERRW</sequence>
<keyword evidence="2" id="KW-0472">Membrane</keyword>
<dbReference type="STRING" id="457427.SSOG_06111"/>
<dbReference type="GO" id="GO:0016740">
    <property type="term" value="F:transferase activity"/>
    <property type="evidence" value="ECO:0007669"/>
    <property type="project" value="InterPro"/>
</dbReference>
<feature type="transmembrane region" description="Helical" evidence="2">
    <location>
        <begin position="143"/>
        <end position="175"/>
    </location>
</feature>
<evidence type="ECO:0000313" key="4">
    <source>
        <dbReference type="EMBL" id="EFL26397.1"/>
    </source>
</evidence>
<dbReference type="EMBL" id="GG657754">
    <property type="protein sequence ID" value="EFL26397.1"/>
    <property type="molecule type" value="Genomic_DNA"/>
</dbReference>
<name>D9WUL5_9ACTN</name>
<evidence type="ECO:0000256" key="2">
    <source>
        <dbReference type="SAM" id="Phobius"/>
    </source>
</evidence>
<evidence type="ECO:0000259" key="3">
    <source>
        <dbReference type="Pfam" id="PF11847"/>
    </source>
</evidence>
<keyword evidence="5" id="KW-1185">Reference proteome</keyword>
<dbReference type="HOGENOM" id="CLU_777325_0_0_11"/>
<feature type="domain" description="Alpha-(1-&gt;3)-arabinofuranosyltransferase N-terminal GT-C" evidence="3">
    <location>
        <begin position="39"/>
        <end position="334"/>
    </location>
</feature>
<proteinExistence type="predicted"/>
<feature type="transmembrane region" description="Helical" evidence="2">
    <location>
        <begin position="114"/>
        <end position="131"/>
    </location>
</feature>
<feature type="transmembrane region" description="Helical" evidence="2">
    <location>
        <begin position="232"/>
        <end position="256"/>
    </location>
</feature>
<evidence type="ECO:0000256" key="1">
    <source>
        <dbReference type="SAM" id="MobiDB-lite"/>
    </source>
</evidence>
<feature type="transmembrane region" description="Helical" evidence="2">
    <location>
        <begin position="195"/>
        <end position="220"/>
    </location>
</feature>
<keyword evidence="2" id="KW-0812">Transmembrane</keyword>
<reference evidence="4 5" key="1">
    <citation type="submission" date="2009-02" db="EMBL/GenBank/DDBJ databases">
        <title>Annotation of Streptomyces hygroscopicus strain ATCC 53653.</title>
        <authorList>
            <consortium name="The Broad Institute Genome Sequencing Platform"/>
            <consortium name="Broad Institute Microbial Sequencing Center"/>
            <person name="Fischbach M."/>
            <person name="Godfrey P."/>
            <person name="Ward D."/>
            <person name="Young S."/>
            <person name="Zeng Q."/>
            <person name="Koehrsen M."/>
            <person name="Alvarado L."/>
            <person name="Berlin A.M."/>
            <person name="Bochicchio J."/>
            <person name="Borenstein D."/>
            <person name="Chapman S.B."/>
            <person name="Chen Z."/>
            <person name="Engels R."/>
            <person name="Freedman E."/>
            <person name="Gellesch M."/>
            <person name="Goldberg J."/>
            <person name="Griggs A."/>
            <person name="Gujja S."/>
            <person name="Heilman E.R."/>
            <person name="Heiman D.I."/>
            <person name="Hepburn T.A."/>
            <person name="Howarth C."/>
            <person name="Jen D."/>
            <person name="Larson L."/>
            <person name="Lewis B."/>
            <person name="Mehta T."/>
            <person name="Park D."/>
            <person name="Pearson M."/>
            <person name="Richards J."/>
            <person name="Roberts A."/>
            <person name="Saif S."/>
            <person name="Shea T.D."/>
            <person name="Shenoy N."/>
            <person name="Sisk P."/>
            <person name="Stolte C."/>
            <person name="Sykes S.N."/>
            <person name="Thomson T."/>
            <person name="Walk T."/>
            <person name="White J."/>
            <person name="Yandava C."/>
            <person name="Straight P."/>
            <person name="Clardy J."/>
            <person name="Hung D."/>
            <person name="Kolter R."/>
            <person name="Mekalanos J."/>
            <person name="Walker S."/>
            <person name="Walsh C.T."/>
            <person name="Wieland-Brown L.C."/>
            <person name="Haas B."/>
            <person name="Nusbaum C."/>
            <person name="Birren B."/>
        </authorList>
    </citation>
    <scope>NUCLEOTIDE SEQUENCE [LARGE SCALE GENOMIC DNA]</scope>
    <source>
        <strain evidence="4 5">ATCC 53653</strain>
    </source>
</reference>
<dbReference type="InterPro" id="IPR021798">
    <property type="entry name" value="AftD_N"/>
</dbReference>
<gene>
    <name evidence="4" type="ORF">SSOG_06111</name>
</gene>
<organism evidence="4 5">
    <name type="scientific">Streptomyces himastatinicus ATCC 53653</name>
    <dbReference type="NCBI Taxonomy" id="457427"/>
    <lineage>
        <taxon>Bacteria</taxon>
        <taxon>Bacillati</taxon>
        <taxon>Actinomycetota</taxon>
        <taxon>Actinomycetes</taxon>
        <taxon>Kitasatosporales</taxon>
        <taxon>Streptomycetaceae</taxon>
        <taxon>Streptomyces</taxon>
        <taxon>Streptomyces violaceusniger group</taxon>
    </lineage>
</organism>
<feature type="non-terminal residue" evidence="4">
    <location>
        <position position="334"/>
    </location>
</feature>